<evidence type="ECO:0000256" key="9">
    <source>
        <dbReference type="ARBA" id="ARBA00023242"/>
    </source>
</evidence>
<feature type="domain" description="WWE" evidence="14">
    <location>
        <begin position="323"/>
        <end position="409"/>
    </location>
</feature>
<keyword evidence="7 11" id="KW-0863">Zinc-finger</keyword>
<feature type="zinc finger region" description="C3H1-type" evidence="11">
    <location>
        <begin position="237"/>
        <end position="264"/>
    </location>
</feature>
<dbReference type="OMA" id="TVCTPVH"/>
<dbReference type="Gene3D" id="3.30.720.50">
    <property type="match status" value="1"/>
</dbReference>
<dbReference type="GO" id="GO:1990404">
    <property type="term" value="F:NAD+-protein mono-ADP-ribosyltransferase activity"/>
    <property type="evidence" value="ECO:0007669"/>
    <property type="project" value="TreeGrafter"/>
</dbReference>
<dbReference type="SMART" id="SM00356">
    <property type="entry name" value="ZnF_C3H1"/>
    <property type="match status" value="3"/>
</dbReference>
<dbReference type="Pfam" id="PF02825">
    <property type="entry name" value="WWE"/>
    <property type="match status" value="1"/>
</dbReference>
<evidence type="ECO:0000256" key="11">
    <source>
        <dbReference type="PROSITE-ProRule" id="PRU00723"/>
    </source>
</evidence>
<evidence type="ECO:0000256" key="4">
    <source>
        <dbReference type="ARBA" id="ARBA00022553"/>
    </source>
</evidence>
<dbReference type="GO" id="GO:0008270">
    <property type="term" value="F:zinc ion binding"/>
    <property type="evidence" value="ECO:0007669"/>
    <property type="project" value="UniProtKB-KW"/>
</dbReference>
<feature type="domain" description="PARP catalytic" evidence="15">
    <location>
        <begin position="439"/>
        <end position="652"/>
    </location>
</feature>
<dbReference type="RefSeq" id="XP_034145935.1">
    <property type="nucleotide sequence ID" value="XM_034290044.1"/>
</dbReference>
<evidence type="ECO:0000256" key="5">
    <source>
        <dbReference type="ARBA" id="ARBA00022723"/>
    </source>
</evidence>
<dbReference type="PROSITE" id="PS50103">
    <property type="entry name" value="ZF_C3H1"/>
    <property type="match status" value="2"/>
</dbReference>
<reference evidence="16" key="4">
    <citation type="submission" date="2025-09" db="UniProtKB">
        <authorList>
            <consortium name="Ensembl"/>
        </authorList>
    </citation>
    <scope>IDENTIFICATION</scope>
</reference>
<feature type="compositionally biased region" description="Low complexity" evidence="12">
    <location>
        <begin position="771"/>
        <end position="816"/>
    </location>
</feature>
<accession>A0A3P8ZF32</accession>
<comment type="subcellular location">
    <subcellularLocation>
        <location evidence="2">Cytoplasm</location>
    </subcellularLocation>
    <subcellularLocation>
        <location evidence="1">Nucleus</location>
    </subcellularLocation>
</comment>
<feature type="region of interest" description="Disordered" evidence="12">
    <location>
        <begin position="1149"/>
        <end position="1205"/>
    </location>
</feature>
<feature type="compositionally biased region" description="Polar residues" evidence="12">
    <location>
        <begin position="1188"/>
        <end position="1205"/>
    </location>
</feature>
<evidence type="ECO:0000256" key="8">
    <source>
        <dbReference type="ARBA" id="ARBA00022833"/>
    </source>
</evidence>
<keyword evidence="17" id="KW-1185">Reference proteome</keyword>
<dbReference type="InterPro" id="IPR000571">
    <property type="entry name" value="Znf_CCCH"/>
</dbReference>
<dbReference type="InterPro" id="IPR012317">
    <property type="entry name" value="Poly(ADP-ribose)pol_cat_dom"/>
</dbReference>
<dbReference type="SUPFAM" id="SSF117839">
    <property type="entry name" value="WWE domain"/>
    <property type="match status" value="1"/>
</dbReference>
<sequence length="1296" mass="141152">MNEQVLLKVLCDRQGALDYSDLADIGCGAELISYLDKPVLNDSFYIAMCNGKKRIIAKTKVRRCKAPQCDGCDDLHLCTFYLLGVCKNSRERRKCAFGHDLHSEHNSGVLMRNNLERLSRLELRQLLLQNDNSFLPQVCNSYNKGTGPYGHCPDQEECRRLHLCDRYITGTCRSGGDCNRCHDFFEPHPRRVLQKRGVANDLIPSMLSTYQNILAMKGKGASGAATGSQPKSCPHSAGRTEICPFFVKEDCKQGEKCWRVHSKMPYVWEVKEGSTWSPLPENEAIEKDFCDPCKMFSEGSSHVCFDSMTCGSGEVRRLCTISSVLKPKYCLTTNWEWFWKDECGHWVKYPSIKEMQRLSSITSEDLENKYQEDQSAVLKFTAGQQSYELSFRDMTQRNERYGTISMVRRRPVFVSASEVQAIRSRKIRPRNTVQNFMAVPEFWDKSAIPDIGYKRVSLLGSDRDYQKVLGLFKKTMRVFNIISIERVQNRDLWEVFQWKRDRMKKNNGDKYSKELTLFHGTDPKHVDAICRDNFDWRLCGTNGTVYGQGSYFARDAKYSHKFTGNSGERSMFCCRVLVGDYTKGNSELRRPPSKGEGNPSLYDSCVNNVQKPSKYVVFERHQVYPEFLIKYNDGAAPKLSLASAPPRMLSVPSISLTPRSGLTQTVAATTKSKTVSIQSTSLTSRSNKTQVIASTTPLQIIPSTFSPSQTAANLTFYKTNSYPTLSSVNQIRPIPARTPSPIPMDYTTSFTYPSHTVSSTASAFKTVSTRASTSSNTVSTPASTSSNTVSTPASTSSNTVSTPVSTQSNTVSTPVSAQSNTVSTPVRAQSNTVSTPVSAQSNTVSTPVSAQSNTVSTPASKRLAAYNEDYTASFAYLSRTVTTQSNTVSTPVRAQSNTVSTPVCAQSNTVCTPVRAQSNTVCTPVRAQSNTVCTPVHAQSNTVSTPVRAQSNTVSTPVSAPVSAQSNTVSTPVSAQSNTVSTPVSAQSNTVSTPVSAPVSAQSNTVSTPVSAQSNTVSTPVSAQSNTVSTPASKRLAAYNEDYTASFAYLSRTVTTQSNTVSTPVRAQSNTVSTPVRAQSNTVSTPVRAQSNTVCTPVRAQSNTVCTPVRAQSNTVCTPVHAQSNTVSTPVRAQSNTVCTPVHAQSNTVSTPVRAQSNTVSTPVSAQSNTVSTRATKILAPKPPTLSPVINPSAGTPSCTLSPSTSHVSRAYTLSATTPPTHSVTTLYTSFSMSSDSSTRSSPSVRRLSPVYSPSTGAFSRPLSAPTRNISEGPSRAPTASKHRTDTNGKNKCLLQ</sequence>
<dbReference type="InterPro" id="IPR051712">
    <property type="entry name" value="ARTD-AVP"/>
</dbReference>
<evidence type="ECO:0000256" key="10">
    <source>
        <dbReference type="ARBA" id="ARBA00024347"/>
    </source>
</evidence>
<dbReference type="GeneID" id="105020282"/>
<comment type="similarity">
    <text evidence="10">Belongs to the ARTD/PARP family.</text>
</comment>
<reference evidence="16" key="3">
    <citation type="submission" date="2025-08" db="UniProtKB">
        <authorList>
            <consortium name="Ensembl"/>
        </authorList>
    </citation>
    <scope>IDENTIFICATION</scope>
</reference>
<evidence type="ECO:0000256" key="12">
    <source>
        <dbReference type="SAM" id="MobiDB-lite"/>
    </source>
</evidence>
<dbReference type="GeneTree" id="ENSGT00940000154649"/>
<feature type="region of interest" description="Disordered" evidence="12">
    <location>
        <begin position="939"/>
        <end position="1031"/>
    </location>
</feature>
<dbReference type="Pfam" id="PF25261">
    <property type="entry name" value="zf-CCCH_PARP12"/>
    <property type="match status" value="1"/>
</dbReference>
<feature type="compositionally biased region" description="Polar residues" evidence="12">
    <location>
        <begin position="817"/>
        <end position="858"/>
    </location>
</feature>
<dbReference type="Gene3D" id="3.90.228.10">
    <property type="match status" value="1"/>
</dbReference>
<keyword evidence="8 11" id="KW-0862">Zinc</keyword>
<proteinExistence type="inferred from homology"/>
<dbReference type="SUPFAM" id="SSF56399">
    <property type="entry name" value="ADP-ribosylation"/>
    <property type="match status" value="1"/>
</dbReference>
<dbReference type="PROSITE" id="PS50918">
    <property type="entry name" value="WWE"/>
    <property type="match status" value="1"/>
</dbReference>
<evidence type="ECO:0000256" key="1">
    <source>
        <dbReference type="ARBA" id="ARBA00004123"/>
    </source>
</evidence>
<feature type="compositionally biased region" description="Polar residues" evidence="12">
    <location>
        <begin position="1149"/>
        <end position="1175"/>
    </location>
</feature>
<feature type="compositionally biased region" description="Low complexity" evidence="12">
    <location>
        <begin position="1232"/>
        <end position="1255"/>
    </location>
</feature>
<evidence type="ECO:0000259" key="13">
    <source>
        <dbReference type="PROSITE" id="PS50103"/>
    </source>
</evidence>
<dbReference type="InterPro" id="IPR004170">
    <property type="entry name" value="WWE_dom"/>
</dbReference>
<keyword evidence="5 11" id="KW-0479">Metal-binding</keyword>
<feature type="domain" description="C3H1-type" evidence="13">
    <location>
        <begin position="163"/>
        <end position="185"/>
    </location>
</feature>
<reference evidence="17" key="1">
    <citation type="journal article" date="2014" name="PLoS ONE">
        <title>The genome and linkage map of the northern pike (Esox lucius): conserved synteny revealed between the salmonid sister group and the Neoteleostei.</title>
        <authorList>
            <person name="Rondeau E.B."/>
            <person name="Minkley D.R."/>
            <person name="Leong J.S."/>
            <person name="Messmer A.M."/>
            <person name="Jantzen J.R."/>
            <person name="von Schalburg K.R."/>
            <person name="Lemon C."/>
            <person name="Bird N.H."/>
            <person name="Koop B.F."/>
        </authorList>
    </citation>
    <scope>NUCLEOTIDE SEQUENCE</scope>
</reference>
<dbReference type="PANTHER" id="PTHR45740:SF15">
    <property type="entry name" value="ZINC FINGER CCCH TYPE DOMAIN CONTAINING 1-LIKE"/>
    <property type="match status" value="1"/>
</dbReference>
<dbReference type="InParanoid" id="A0A3P8ZF32"/>
<dbReference type="InterPro" id="IPR057602">
    <property type="entry name" value="Zfn-CCCH_PARP12"/>
</dbReference>
<evidence type="ECO:0000256" key="2">
    <source>
        <dbReference type="ARBA" id="ARBA00004496"/>
    </source>
</evidence>
<feature type="region of interest" description="Disordered" evidence="12">
    <location>
        <begin position="1232"/>
        <end position="1296"/>
    </location>
</feature>
<keyword evidence="4" id="KW-0597">Phosphoprotein</keyword>
<keyword evidence="6" id="KW-0677">Repeat</keyword>
<protein>
    <recommendedName>
        <fullName evidence="18">Poly [ADP-ribose] polymerase 12-like</fullName>
    </recommendedName>
</protein>
<evidence type="ECO:0000259" key="15">
    <source>
        <dbReference type="PROSITE" id="PS51059"/>
    </source>
</evidence>
<dbReference type="PANTHER" id="PTHR45740">
    <property type="entry name" value="POLY [ADP-RIBOSE] POLYMERASE"/>
    <property type="match status" value="1"/>
</dbReference>
<name>A0A3P8ZF32_ESOLU</name>
<dbReference type="PROSITE" id="PS51059">
    <property type="entry name" value="PARP_CATALYTIC"/>
    <property type="match status" value="1"/>
</dbReference>
<evidence type="ECO:0000259" key="14">
    <source>
        <dbReference type="PROSITE" id="PS50918"/>
    </source>
</evidence>
<feature type="domain" description="C3H1-type" evidence="13">
    <location>
        <begin position="237"/>
        <end position="264"/>
    </location>
</feature>
<dbReference type="GO" id="GO:0003950">
    <property type="term" value="F:NAD+ poly-ADP-ribosyltransferase activity"/>
    <property type="evidence" value="ECO:0007669"/>
    <property type="project" value="InterPro"/>
</dbReference>
<evidence type="ECO:0000256" key="7">
    <source>
        <dbReference type="ARBA" id="ARBA00022771"/>
    </source>
</evidence>
<evidence type="ECO:0000256" key="3">
    <source>
        <dbReference type="ARBA" id="ARBA00022490"/>
    </source>
</evidence>
<dbReference type="GO" id="GO:0005634">
    <property type="term" value="C:nucleus"/>
    <property type="evidence" value="ECO:0007669"/>
    <property type="project" value="UniProtKB-SubCell"/>
</dbReference>
<keyword evidence="3" id="KW-0963">Cytoplasm</keyword>
<evidence type="ECO:0000313" key="17">
    <source>
        <dbReference type="Proteomes" id="UP000265140"/>
    </source>
</evidence>
<dbReference type="CDD" id="cd01439">
    <property type="entry name" value="TCCD_inducible_PARP_like"/>
    <property type="match status" value="1"/>
</dbReference>
<evidence type="ECO:0000313" key="16">
    <source>
        <dbReference type="Ensembl" id="ENSELUP00000026902.3"/>
    </source>
</evidence>
<organism evidence="16 17">
    <name type="scientific">Esox lucius</name>
    <name type="common">Northern pike</name>
    <dbReference type="NCBI Taxonomy" id="8010"/>
    <lineage>
        <taxon>Eukaryota</taxon>
        <taxon>Metazoa</taxon>
        <taxon>Chordata</taxon>
        <taxon>Craniata</taxon>
        <taxon>Vertebrata</taxon>
        <taxon>Euteleostomi</taxon>
        <taxon>Actinopterygii</taxon>
        <taxon>Neopterygii</taxon>
        <taxon>Teleostei</taxon>
        <taxon>Protacanthopterygii</taxon>
        <taxon>Esociformes</taxon>
        <taxon>Esocidae</taxon>
        <taxon>Esox</taxon>
    </lineage>
</organism>
<dbReference type="Pfam" id="PF00644">
    <property type="entry name" value="PARP"/>
    <property type="match status" value="1"/>
</dbReference>
<reference evidence="16" key="2">
    <citation type="submission" date="2020-02" db="EMBL/GenBank/DDBJ databases">
        <title>Esox lucius (northern pike) genome, fEsoLuc1, primary haplotype.</title>
        <authorList>
            <person name="Myers G."/>
            <person name="Karagic N."/>
            <person name="Meyer A."/>
            <person name="Pippel M."/>
            <person name="Reichard M."/>
            <person name="Winkler S."/>
            <person name="Tracey A."/>
            <person name="Sims Y."/>
            <person name="Howe K."/>
            <person name="Rhie A."/>
            <person name="Formenti G."/>
            <person name="Durbin R."/>
            <person name="Fedrigo O."/>
            <person name="Jarvis E.D."/>
        </authorList>
    </citation>
    <scope>NUCLEOTIDE SEQUENCE [LARGE SCALE GENOMIC DNA]</scope>
</reference>
<feature type="zinc finger region" description="C3H1-type" evidence="11">
    <location>
        <begin position="163"/>
        <end position="185"/>
    </location>
</feature>
<evidence type="ECO:0000256" key="6">
    <source>
        <dbReference type="ARBA" id="ARBA00022737"/>
    </source>
</evidence>
<dbReference type="Pfam" id="PF23466">
    <property type="entry name" value="WWE_4"/>
    <property type="match status" value="1"/>
</dbReference>
<dbReference type="InterPro" id="IPR037197">
    <property type="entry name" value="WWE_dom_sf"/>
</dbReference>
<dbReference type="Ensembl" id="ENSELUT00000017323.3">
    <property type="protein sequence ID" value="ENSELUP00000026902.3"/>
    <property type="gene ID" value="ENSELUG00000002966.3"/>
</dbReference>
<evidence type="ECO:0008006" key="18">
    <source>
        <dbReference type="Google" id="ProtNLM"/>
    </source>
</evidence>
<keyword evidence="9" id="KW-0539">Nucleus</keyword>
<dbReference type="GO" id="GO:0005737">
    <property type="term" value="C:cytoplasm"/>
    <property type="evidence" value="ECO:0007669"/>
    <property type="project" value="UniProtKB-SubCell"/>
</dbReference>
<dbReference type="Proteomes" id="UP000265140">
    <property type="component" value="Chromosome 23"/>
</dbReference>
<dbReference type="Bgee" id="ENSELUG00000002966">
    <property type="expression patterns" value="Expressed in spleen and 14 other cell types or tissues"/>
</dbReference>
<feature type="region of interest" description="Disordered" evidence="12">
    <location>
        <begin position="771"/>
        <end position="858"/>
    </location>
</feature>